<dbReference type="Gene3D" id="2.60.40.10">
    <property type="entry name" value="Immunoglobulins"/>
    <property type="match status" value="2"/>
</dbReference>
<feature type="transmembrane region" description="Helical" evidence="3">
    <location>
        <begin position="404"/>
        <end position="424"/>
    </location>
</feature>
<dbReference type="PROSITE" id="PS50835">
    <property type="entry name" value="IG_LIKE"/>
    <property type="match status" value="1"/>
</dbReference>
<comment type="caution">
    <text evidence="5">The sequence shown here is derived from an EMBL/GenBank/DDBJ whole genome shotgun (WGS) entry which is preliminary data.</text>
</comment>
<evidence type="ECO:0000256" key="2">
    <source>
        <dbReference type="SAM" id="MobiDB-lite"/>
    </source>
</evidence>
<dbReference type="Pfam" id="PF08205">
    <property type="entry name" value="C2-set_2"/>
    <property type="match status" value="1"/>
</dbReference>
<reference evidence="5 6" key="1">
    <citation type="journal article" date="2018" name="Nat. Ecol. Evol.">
        <title>Genomic signatures of mitonuclear coevolution across populations of Tigriopus californicus.</title>
        <authorList>
            <person name="Barreto F.S."/>
            <person name="Watson E.T."/>
            <person name="Lima T.G."/>
            <person name="Willett C.S."/>
            <person name="Edmands S."/>
            <person name="Li W."/>
            <person name="Burton R.S."/>
        </authorList>
    </citation>
    <scope>NUCLEOTIDE SEQUENCE [LARGE SCALE GENOMIC DNA]</scope>
    <source>
        <strain evidence="5 6">San Diego</strain>
    </source>
</reference>
<evidence type="ECO:0000313" key="5">
    <source>
        <dbReference type="EMBL" id="TRY78304.1"/>
    </source>
</evidence>
<evidence type="ECO:0000256" key="3">
    <source>
        <dbReference type="SAM" id="Phobius"/>
    </source>
</evidence>
<dbReference type="AlphaFoldDB" id="A0A553PKU3"/>
<feature type="compositionally biased region" description="Basic and acidic residues" evidence="2">
    <location>
        <begin position="441"/>
        <end position="456"/>
    </location>
</feature>
<protein>
    <recommendedName>
        <fullName evidence="4">Ig-like domain-containing protein</fullName>
    </recommendedName>
</protein>
<keyword evidence="3" id="KW-0472">Membrane</keyword>
<evidence type="ECO:0000313" key="6">
    <source>
        <dbReference type="Proteomes" id="UP000318571"/>
    </source>
</evidence>
<keyword evidence="1" id="KW-1015">Disulfide bond</keyword>
<keyword evidence="3" id="KW-0812">Transmembrane</keyword>
<keyword evidence="6" id="KW-1185">Reference proteome</keyword>
<feature type="compositionally biased region" description="Low complexity" evidence="2">
    <location>
        <begin position="457"/>
        <end position="474"/>
    </location>
</feature>
<dbReference type="EMBL" id="VCGU01000003">
    <property type="protein sequence ID" value="TRY78304.1"/>
    <property type="molecule type" value="Genomic_DNA"/>
</dbReference>
<accession>A0A553PKU3</accession>
<dbReference type="PANTHER" id="PTHR45889:SF8">
    <property type="entry name" value="IG-LIKE DOMAIN-CONTAINING PROTEIN"/>
    <property type="match status" value="1"/>
</dbReference>
<dbReference type="InterPro" id="IPR036179">
    <property type="entry name" value="Ig-like_dom_sf"/>
</dbReference>
<dbReference type="InterPro" id="IPR013162">
    <property type="entry name" value="CD80_C2-set"/>
</dbReference>
<dbReference type="Proteomes" id="UP000318571">
    <property type="component" value="Chromosome 11"/>
</dbReference>
<dbReference type="PANTHER" id="PTHR45889">
    <property type="entry name" value="IG-LIKE DOMAIN-CONTAINING PROTEIN"/>
    <property type="match status" value="1"/>
</dbReference>
<sequence>MRIAEMDKYSFPRAMGGLYLVRLLRSLHEEWHYLSHLNYQFEHKCIFGEDRVFAEAFELTPNLFLVTAKEGEEVELVCKSPSPAKRCLFMNPIGEPYSVYAGARYESGRITDLTVDELTCAIEIKGLRNVDNGQWVCTVSAIDPDSGDSITGNGYINVTVAIPPEEVLLRMDGNEVQGNSLTFRLSETEEPAEIECVALQTRPKPSFKWFIDSNPINAEFVDTQEEGGDGKVNYIQTFKYFPNAEHNGQSLRCEVDHMAYSEAQLENEENIVETQLDLFYKPRDQVKEQVFYGLKEGEPHTVTINVQANPQPTEGTWFMYDSEDNGVVFGAQSLDQKYTAEFIAASESNPGEYEAKLHIETLTPEMAGKSNKLVVQNTEGTTEYHFKLELGEKPPAEPMGSGPVVGIIVVVIILLLIVVILIVARSKGILCFAPKSGEPLQDEKDGAAFDNVEKGEPLNPKPAALAANDNKAAAESPDAKASDQPKAPVATTEAEDKKSNGAQTPV</sequence>
<evidence type="ECO:0000259" key="4">
    <source>
        <dbReference type="PROSITE" id="PS50835"/>
    </source>
</evidence>
<keyword evidence="3" id="KW-1133">Transmembrane helix</keyword>
<dbReference type="OMA" id="HENGKQQ"/>
<dbReference type="InterPro" id="IPR007110">
    <property type="entry name" value="Ig-like_dom"/>
</dbReference>
<evidence type="ECO:0000256" key="1">
    <source>
        <dbReference type="ARBA" id="ARBA00023157"/>
    </source>
</evidence>
<dbReference type="SUPFAM" id="SSF48726">
    <property type="entry name" value="Immunoglobulin"/>
    <property type="match status" value="1"/>
</dbReference>
<feature type="region of interest" description="Disordered" evidence="2">
    <location>
        <begin position="434"/>
        <end position="506"/>
    </location>
</feature>
<organism evidence="5 6">
    <name type="scientific">Tigriopus californicus</name>
    <name type="common">Marine copepod</name>
    <dbReference type="NCBI Taxonomy" id="6832"/>
    <lineage>
        <taxon>Eukaryota</taxon>
        <taxon>Metazoa</taxon>
        <taxon>Ecdysozoa</taxon>
        <taxon>Arthropoda</taxon>
        <taxon>Crustacea</taxon>
        <taxon>Multicrustacea</taxon>
        <taxon>Hexanauplia</taxon>
        <taxon>Copepoda</taxon>
        <taxon>Harpacticoida</taxon>
        <taxon>Harpacticidae</taxon>
        <taxon>Tigriopus</taxon>
    </lineage>
</organism>
<name>A0A553PKU3_TIGCA</name>
<proteinExistence type="predicted"/>
<feature type="domain" description="Ig-like" evidence="4">
    <location>
        <begin position="164"/>
        <end position="272"/>
    </location>
</feature>
<gene>
    <name evidence="5" type="ORF">TCAL_01716</name>
</gene>
<dbReference type="STRING" id="6832.A0A553PKU3"/>
<dbReference type="InterPro" id="IPR013783">
    <property type="entry name" value="Ig-like_fold"/>
</dbReference>